<gene>
    <name evidence="1" type="ORF">L6452_21871</name>
</gene>
<accession>A0ACB9AZ32</accession>
<reference evidence="1 2" key="2">
    <citation type="journal article" date="2022" name="Mol. Ecol. Resour.">
        <title>The genomes of chicory, endive, great burdock and yacon provide insights into Asteraceae paleo-polyploidization history and plant inulin production.</title>
        <authorList>
            <person name="Fan W."/>
            <person name="Wang S."/>
            <person name="Wang H."/>
            <person name="Wang A."/>
            <person name="Jiang F."/>
            <person name="Liu H."/>
            <person name="Zhao H."/>
            <person name="Xu D."/>
            <person name="Zhang Y."/>
        </authorList>
    </citation>
    <scope>NUCLEOTIDE SEQUENCE [LARGE SCALE GENOMIC DNA]</scope>
    <source>
        <strain evidence="2">cv. Niubang</strain>
    </source>
</reference>
<organism evidence="1 2">
    <name type="scientific">Arctium lappa</name>
    <name type="common">Greater burdock</name>
    <name type="synonym">Lappa major</name>
    <dbReference type="NCBI Taxonomy" id="4217"/>
    <lineage>
        <taxon>Eukaryota</taxon>
        <taxon>Viridiplantae</taxon>
        <taxon>Streptophyta</taxon>
        <taxon>Embryophyta</taxon>
        <taxon>Tracheophyta</taxon>
        <taxon>Spermatophyta</taxon>
        <taxon>Magnoliopsida</taxon>
        <taxon>eudicotyledons</taxon>
        <taxon>Gunneridae</taxon>
        <taxon>Pentapetalae</taxon>
        <taxon>asterids</taxon>
        <taxon>campanulids</taxon>
        <taxon>Asterales</taxon>
        <taxon>Asteraceae</taxon>
        <taxon>Carduoideae</taxon>
        <taxon>Cardueae</taxon>
        <taxon>Arctiinae</taxon>
        <taxon>Arctium</taxon>
    </lineage>
</organism>
<keyword evidence="2" id="KW-1185">Reference proteome</keyword>
<dbReference type="EMBL" id="CM042053">
    <property type="protein sequence ID" value="KAI3714909.1"/>
    <property type="molecule type" value="Genomic_DNA"/>
</dbReference>
<name>A0ACB9AZ32_ARCLA</name>
<proteinExistence type="predicted"/>
<dbReference type="Proteomes" id="UP001055879">
    <property type="component" value="Linkage Group LG07"/>
</dbReference>
<sequence>MRRTDPFYSTHTVNTIRFLFFFFHVSQTRTILRVQPWKIFSTYYSMAPKISAKHLTSDLGSSVDLGARIRYV</sequence>
<evidence type="ECO:0000313" key="2">
    <source>
        <dbReference type="Proteomes" id="UP001055879"/>
    </source>
</evidence>
<reference evidence="2" key="1">
    <citation type="journal article" date="2022" name="Mol. Ecol. Resour.">
        <title>The genomes of chicory, endive, great burdock and yacon provide insights into Asteraceae palaeo-polyploidization history and plant inulin production.</title>
        <authorList>
            <person name="Fan W."/>
            <person name="Wang S."/>
            <person name="Wang H."/>
            <person name="Wang A."/>
            <person name="Jiang F."/>
            <person name="Liu H."/>
            <person name="Zhao H."/>
            <person name="Xu D."/>
            <person name="Zhang Y."/>
        </authorList>
    </citation>
    <scope>NUCLEOTIDE SEQUENCE [LARGE SCALE GENOMIC DNA]</scope>
    <source>
        <strain evidence="2">cv. Niubang</strain>
    </source>
</reference>
<protein>
    <submittedName>
        <fullName evidence="1">Uncharacterized protein</fullName>
    </submittedName>
</protein>
<evidence type="ECO:0000313" key="1">
    <source>
        <dbReference type="EMBL" id="KAI3714909.1"/>
    </source>
</evidence>
<comment type="caution">
    <text evidence="1">The sequence shown here is derived from an EMBL/GenBank/DDBJ whole genome shotgun (WGS) entry which is preliminary data.</text>
</comment>